<comment type="subcellular location">
    <subcellularLocation>
        <location evidence="2">Cell inner membrane</location>
    </subcellularLocation>
    <subcellularLocation>
        <location evidence="1">Periplasm</location>
    </subcellularLocation>
</comment>
<evidence type="ECO:0000256" key="8">
    <source>
        <dbReference type="ARBA" id="ARBA00023136"/>
    </source>
</evidence>
<dbReference type="PROSITE" id="PS51257">
    <property type="entry name" value="PROKAR_LIPOPROTEIN"/>
    <property type="match status" value="1"/>
</dbReference>
<dbReference type="PANTHER" id="PTHR30024">
    <property type="entry name" value="ALIPHATIC SULFONATES-BINDING PROTEIN-RELATED"/>
    <property type="match status" value="1"/>
</dbReference>
<sequence>MARPLTRSLVLALTAALALAGCSRAEPAPDSAAAPVAGGTAAELRLGYFPNVTHAAAIIGDKEGLFVAELGDTALTVQNFNAGGEAVNALFGGSIDATFIGSGPAINAFAQSDGAAVRLVAGATDGGAQLVVRPDITSPDQLRGTTIATPQLGNTQDIALKVWLKEQGLTVGPNPDQVQIANLENPRTLDAFRAGEVDGAWLPEPWSSRLVLDAGASVLLDERELWDGGHFPTTVLLVSTEFLQSYPDTVRALIRGHIAATELAATDPTRAKTIVNDGIEAITGNRLADPVIDRAFGELTFSTDPLAATFPQLAQDSLDAGITDSLTDLSGFVDVAPLNAELGAAGQQPVDAAGLDTP</sequence>
<protein>
    <submittedName>
        <fullName evidence="10">ABC transporter substrate-binding protein</fullName>
    </submittedName>
</protein>
<feature type="chain" id="PRO_5045246652" evidence="9">
    <location>
        <begin position="21"/>
        <end position="358"/>
    </location>
</feature>
<dbReference type="CDD" id="cd13553">
    <property type="entry name" value="PBP2_NrtA_CpmA_like"/>
    <property type="match status" value="1"/>
</dbReference>
<comment type="caution">
    <text evidence="10">The sequence shown here is derived from an EMBL/GenBank/DDBJ whole genome shotgun (WGS) entry which is preliminary data.</text>
</comment>
<evidence type="ECO:0000256" key="4">
    <source>
        <dbReference type="ARBA" id="ARBA00022448"/>
    </source>
</evidence>
<evidence type="ECO:0000256" key="1">
    <source>
        <dbReference type="ARBA" id="ARBA00004418"/>
    </source>
</evidence>
<evidence type="ECO:0000313" key="10">
    <source>
        <dbReference type="EMBL" id="MBW0135523.1"/>
    </source>
</evidence>
<keyword evidence="11" id="KW-1185">Reference proteome</keyword>
<gene>
    <name evidence="10" type="ORF">I4I81_14830</name>
</gene>
<evidence type="ECO:0000313" key="11">
    <source>
        <dbReference type="Proteomes" id="UP000694287"/>
    </source>
</evidence>
<proteinExistence type="inferred from homology"/>
<name>A0ABS6UUH9_9PSEU</name>
<dbReference type="NCBIfam" id="TIGR01728">
    <property type="entry name" value="SsuA_fam"/>
    <property type="match status" value="1"/>
</dbReference>
<organism evidence="10 11">
    <name type="scientific">Pseudonocardia abyssalis</name>
    <dbReference type="NCBI Taxonomy" id="2792008"/>
    <lineage>
        <taxon>Bacteria</taxon>
        <taxon>Bacillati</taxon>
        <taxon>Actinomycetota</taxon>
        <taxon>Actinomycetes</taxon>
        <taxon>Pseudonocardiales</taxon>
        <taxon>Pseudonocardiaceae</taxon>
        <taxon>Pseudonocardia</taxon>
    </lineage>
</organism>
<comment type="similarity">
    <text evidence="3">Belongs to the bacterial solute-binding protein SsuA/TauA family.</text>
</comment>
<evidence type="ECO:0000256" key="2">
    <source>
        <dbReference type="ARBA" id="ARBA00004533"/>
    </source>
</evidence>
<evidence type="ECO:0000256" key="5">
    <source>
        <dbReference type="ARBA" id="ARBA00022475"/>
    </source>
</evidence>
<dbReference type="InterPro" id="IPR010067">
    <property type="entry name" value="ABC_SsuA_sub-bd"/>
</dbReference>
<keyword evidence="5" id="KW-1003">Cell membrane</keyword>
<keyword evidence="6" id="KW-0997">Cell inner membrane</keyword>
<dbReference type="EMBL" id="JADQDK010000001">
    <property type="protein sequence ID" value="MBW0135523.1"/>
    <property type="molecule type" value="Genomic_DNA"/>
</dbReference>
<evidence type="ECO:0000256" key="7">
    <source>
        <dbReference type="ARBA" id="ARBA00022729"/>
    </source>
</evidence>
<dbReference type="InterPro" id="IPR044527">
    <property type="entry name" value="NrtA/CpmA_ABC-bd_dom"/>
</dbReference>
<dbReference type="PANTHER" id="PTHR30024:SF47">
    <property type="entry name" value="TAURINE-BINDING PERIPLASMIC PROTEIN"/>
    <property type="match status" value="1"/>
</dbReference>
<accession>A0ABS6UUH9</accession>
<keyword evidence="8" id="KW-0472">Membrane</keyword>
<keyword evidence="7 9" id="KW-0732">Signal</keyword>
<reference evidence="10 11" key="1">
    <citation type="submission" date="2020-11" db="EMBL/GenBank/DDBJ databases">
        <title>Pseudonocardia abyssalis sp. nov. and Pseudonocardia oceani sp. nov., description and phylogenomic analysis of two novel actinomycetes isolated from the deep Southern Ocean.</title>
        <authorList>
            <person name="Parra J."/>
        </authorList>
    </citation>
    <scope>NUCLEOTIDE SEQUENCE [LARGE SCALE GENOMIC DNA]</scope>
    <source>
        <strain evidence="10 11">KRD-168</strain>
    </source>
</reference>
<keyword evidence="4" id="KW-0813">Transport</keyword>
<dbReference type="RefSeq" id="WP_218616115.1">
    <property type="nucleotide sequence ID" value="NZ_JADQDK010000001.1"/>
</dbReference>
<evidence type="ECO:0000256" key="3">
    <source>
        <dbReference type="ARBA" id="ARBA00010742"/>
    </source>
</evidence>
<evidence type="ECO:0000256" key="6">
    <source>
        <dbReference type="ARBA" id="ARBA00022519"/>
    </source>
</evidence>
<dbReference type="Pfam" id="PF13379">
    <property type="entry name" value="NMT1_2"/>
    <property type="match status" value="1"/>
</dbReference>
<feature type="signal peptide" evidence="9">
    <location>
        <begin position="1"/>
        <end position="20"/>
    </location>
</feature>
<evidence type="ECO:0000256" key="9">
    <source>
        <dbReference type="SAM" id="SignalP"/>
    </source>
</evidence>
<dbReference type="Proteomes" id="UP000694287">
    <property type="component" value="Unassembled WGS sequence"/>
</dbReference>